<dbReference type="HOGENOM" id="CLU_1010511_0_0_2"/>
<dbReference type="InterPro" id="IPR000387">
    <property type="entry name" value="Tyr_Pase_dom"/>
</dbReference>
<reference evidence="3 4" key="1">
    <citation type="journal article" date="2007" name="Archaea">
        <title>The genome of Hyperthermus butylicus: a sulfur-reducing, peptide fermenting, neutrophilic Crenarchaeote growing up to 108 degrees C.</title>
        <authorList>
            <person name="Brugger K."/>
            <person name="Chen L."/>
            <person name="Stark M."/>
            <person name="Zibat A."/>
            <person name="Redder P."/>
            <person name="Ruepp A."/>
            <person name="Awayez M."/>
            <person name="She Q."/>
            <person name="Garrett R.A."/>
            <person name="Klenk H.P."/>
        </authorList>
    </citation>
    <scope>NUCLEOTIDE SEQUENCE [LARGE SCALE GENOMIC DNA]</scope>
    <source>
        <strain evidence="4">DSM 5456 / JCM 9403 / PLM1-5</strain>
    </source>
</reference>
<dbReference type="InterPro" id="IPR057023">
    <property type="entry name" value="PTP-SAK"/>
</dbReference>
<dbReference type="eggNOG" id="arCOG03413">
    <property type="taxonomic scope" value="Archaea"/>
</dbReference>
<dbReference type="OrthoDB" id="117569at2157"/>
<evidence type="ECO:0000259" key="2">
    <source>
        <dbReference type="PROSITE" id="PS50056"/>
    </source>
</evidence>
<dbReference type="SUPFAM" id="SSF52799">
    <property type="entry name" value="(Phosphotyrosine protein) phosphatases II"/>
    <property type="match status" value="1"/>
</dbReference>
<keyword evidence="4" id="KW-1185">Reference proteome</keyword>
<protein>
    <submittedName>
        <fullName evidence="3">Dual specificity phosphatase, catalytic domain</fullName>
    </submittedName>
</protein>
<accession>A2BJS8</accession>
<dbReference type="STRING" id="415426.Hbut_0367"/>
<feature type="domain" description="Tyrosine specific protein phosphatases" evidence="2">
    <location>
        <begin position="77"/>
        <end position="142"/>
    </location>
</feature>
<dbReference type="InterPro" id="IPR016130">
    <property type="entry name" value="Tyr_Pase_AS"/>
</dbReference>
<dbReference type="EnsemblBacteria" id="ABM80239">
    <property type="protein sequence ID" value="ABM80239"/>
    <property type="gene ID" value="Hbut_0367"/>
</dbReference>
<sequence length="275" mass="30514">MASSVCGFRPRWVLLGRLAVSGMPCQDDVPRIASVFRTVVSLSTPIEHSSGLAYDPRSLRGLVERLVWLPVGEYNAPRLGELVEAVERAVEPVLVHCYRGCGRSSVYAAAWLVARTGARLPEALTGVSSATGCNVETRPQHAVLRAFDTLYQLRDRPERLGAREEYALLLYRELRPRLNSTSPFSPELMEAAGLLEERTGYNIADIEARLARDSIELRVTCWVERGAHPAAARSWGCRLSENDVTSLARILGRLVGVDKIRVKVVSLEPERVPWL</sequence>
<dbReference type="PROSITE" id="PS50056">
    <property type="entry name" value="TYR_PHOSPHATASE_2"/>
    <property type="match status" value="1"/>
</dbReference>
<dbReference type="Proteomes" id="UP000002593">
    <property type="component" value="Chromosome"/>
</dbReference>
<dbReference type="InterPro" id="IPR029021">
    <property type="entry name" value="Prot-tyrosine_phosphatase-like"/>
</dbReference>
<dbReference type="PROSITE" id="PS00383">
    <property type="entry name" value="TYR_PHOSPHATASE_1"/>
    <property type="match status" value="1"/>
</dbReference>
<evidence type="ECO:0000313" key="3">
    <source>
        <dbReference type="EMBL" id="ABM80239.1"/>
    </source>
</evidence>
<evidence type="ECO:0000313" key="4">
    <source>
        <dbReference type="Proteomes" id="UP000002593"/>
    </source>
</evidence>
<evidence type="ECO:0000256" key="1">
    <source>
        <dbReference type="ARBA" id="ARBA00022801"/>
    </source>
</evidence>
<organism evidence="3 4">
    <name type="scientific">Hyperthermus butylicus (strain DSM 5456 / JCM 9403 / PLM1-5)</name>
    <dbReference type="NCBI Taxonomy" id="415426"/>
    <lineage>
        <taxon>Archaea</taxon>
        <taxon>Thermoproteota</taxon>
        <taxon>Thermoprotei</taxon>
        <taxon>Desulfurococcales</taxon>
        <taxon>Pyrodictiaceae</taxon>
        <taxon>Hyperthermus</taxon>
    </lineage>
</organism>
<keyword evidence="1" id="KW-0378">Hydrolase</keyword>
<dbReference type="EMBL" id="CP000493">
    <property type="protein sequence ID" value="ABM80239.1"/>
    <property type="molecule type" value="Genomic_DNA"/>
</dbReference>
<dbReference type="Pfam" id="PF22784">
    <property type="entry name" value="PTP-SAK"/>
    <property type="match status" value="1"/>
</dbReference>
<dbReference type="AlphaFoldDB" id="A2BJS8"/>
<dbReference type="GO" id="GO:0016791">
    <property type="term" value="F:phosphatase activity"/>
    <property type="evidence" value="ECO:0007669"/>
    <property type="project" value="UniProtKB-ARBA"/>
</dbReference>
<proteinExistence type="predicted"/>
<dbReference type="Gene3D" id="3.90.190.10">
    <property type="entry name" value="Protein tyrosine phosphatase superfamily"/>
    <property type="match status" value="1"/>
</dbReference>
<name>A2BJS8_HYPBU</name>
<dbReference type="RefSeq" id="WP_011821557.1">
    <property type="nucleotide sequence ID" value="NC_008818.1"/>
</dbReference>
<dbReference type="KEGG" id="hbu:Hbut_0367"/>
<dbReference type="GeneID" id="25393283"/>
<gene>
    <name evidence="3" type="ordered locus">Hbut_0367</name>
</gene>